<dbReference type="Proteomes" id="UP000244450">
    <property type="component" value="Unassembled WGS sequence"/>
</dbReference>
<keyword evidence="3 8" id="KW-1134">Transmembrane beta strand</keyword>
<dbReference type="Pfam" id="PF13620">
    <property type="entry name" value="CarboxypepD_reg"/>
    <property type="match status" value="1"/>
</dbReference>
<dbReference type="InterPro" id="IPR008969">
    <property type="entry name" value="CarboxyPept-like_regulatory"/>
</dbReference>
<evidence type="ECO:0000256" key="9">
    <source>
        <dbReference type="RuleBase" id="RU003357"/>
    </source>
</evidence>
<dbReference type="NCBIfam" id="TIGR04057">
    <property type="entry name" value="SusC_RagA_signa"/>
    <property type="match status" value="1"/>
</dbReference>
<evidence type="ECO:0000259" key="11">
    <source>
        <dbReference type="Pfam" id="PF00593"/>
    </source>
</evidence>
<feature type="chain" id="PRO_5015425718" evidence="10">
    <location>
        <begin position="27"/>
        <end position="1096"/>
    </location>
</feature>
<evidence type="ECO:0000256" key="10">
    <source>
        <dbReference type="SAM" id="SignalP"/>
    </source>
</evidence>
<evidence type="ECO:0000313" key="14">
    <source>
        <dbReference type="Proteomes" id="UP000244450"/>
    </source>
</evidence>
<comment type="caution">
    <text evidence="13">The sequence shown here is derived from an EMBL/GenBank/DDBJ whole genome shotgun (WGS) entry which is preliminary data.</text>
</comment>
<dbReference type="InterPro" id="IPR037066">
    <property type="entry name" value="Plug_dom_sf"/>
</dbReference>
<protein>
    <submittedName>
        <fullName evidence="13">SusC/RagA family TonB-linked outer membrane protein</fullName>
    </submittedName>
</protein>
<keyword evidence="7 8" id="KW-0998">Cell outer membrane</keyword>
<dbReference type="InterPro" id="IPR012910">
    <property type="entry name" value="Plug_dom"/>
</dbReference>
<dbReference type="GO" id="GO:0009279">
    <property type="term" value="C:cell outer membrane"/>
    <property type="evidence" value="ECO:0007669"/>
    <property type="project" value="UniProtKB-SubCell"/>
</dbReference>
<keyword evidence="4 8" id="KW-0812">Transmembrane</keyword>
<dbReference type="OrthoDB" id="604358at2"/>
<dbReference type="Gene3D" id="2.40.170.20">
    <property type="entry name" value="TonB-dependent receptor, beta-barrel domain"/>
    <property type="match status" value="1"/>
</dbReference>
<evidence type="ECO:0000259" key="12">
    <source>
        <dbReference type="Pfam" id="PF07715"/>
    </source>
</evidence>
<evidence type="ECO:0000256" key="7">
    <source>
        <dbReference type="ARBA" id="ARBA00023237"/>
    </source>
</evidence>
<evidence type="ECO:0000256" key="3">
    <source>
        <dbReference type="ARBA" id="ARBA00022452"/>
    </source>
</evidence>
<dbReference type="InterPro" id="IPR023997">
    <property type="entry name" value="TonB-dep_OMP_SusC/RagA_CS"/>
</dbReference>
<dbReference type="EMBL" id="QCYK01000002">
    <property type="protein sequence ID" value="PUZ24750.1"/>
    <property type="molecule type" value="Genomic_DNA"/>
</dbReference>
<keyword evidence="2 8" id="KW-0813">Transport</keyword>
<organism evidence="13 14">
    <name type="scientific">Chitinophaga parva</name>
    <dbReference type="NCBI Taxonomy" id="2169414"/>
    <lineage>
        <taxon>Bacteria</taxon>
        <taxon>Pseudomonadati</taxon>
        <taxon>Bacteroidota</taxon>
        <taxon>Chitinophagia</taxon>
        <taxon>Chitinophagales</taxon>
        <taxon>Chitinophagaceae</taxon>
        <taxon>Chitinophaga</taxon>
    </lineage>
</organism>
<gene>
    <name evidence="13" type="ORF">DCC81_10435</name>
</gene>
<dbReference type="PROSITE" id="PS52016">
    <property type="entry name" value="TONB_DEPENDENT_REC_3"/>
    <property type="match status" value="1"/>
</dbReference>
<dbReference type="Gene3D" id="2.170.130.10">
    <property type="entry name" value="TonB-dependent receptor, plug domain"/>
    <property type="match status" value="1"/>
</dbReference>
<feature type="domain" description="TonB-dependent receptor plug" evidence="12">
    <location>
        <begin position="132"/>
        <end position="238"/>
    </location>
</feature>
<evidence type="ECO:0000256" key="2">
    <source>
        <dbReference type="ARBA" id="ARBA00022448"/>
    </source>
</evidence>
<evidence type="ECO:0000256" key="8">
    <source>
        <dbReference type="PROSITE-ProRule" id="PRU01360"/>
    </source>
</evidence>
<evidence type="ECO:0000256" key="4">
    <source>
        <dbReference type="ARBA" id="ARBA00022692"/>
    </source>
</evidence>
<keyword evidence="5 9" id="KW-0798">TonB box</keyword>
<dbReference type="RefSeq" id="WP_108686591.1">
    <property type="nucleotide sequence ID" value="NZ_QCYK01000002.1"/>
</dbReference>
<dbReference type="AlphaFoldDB" id="A0A2T7BEP7"/>
<sequence>MHYFYNVKKYGGIAALLLGFALPLHAQQSAQVKGSVVTDKGETLPGATIVVTTPSGRMVQNTSTNEKGLFVVSNLAADSSYDFSARYVGFVAEPIHHYLVRPGDKNALLIRMHATASNISDIVVVGYGTQKKVNLTGAVTQVGSEVLQDRPMSNIGTGLQGVIPNLNITFADGHPGATPKFNVRGYASVNNNSGTPLILIDGVPGNTAYLNPRDVESVSVLKDAASSAIYGARGAFGVVLITTKRSRQGKLRVNYGANFGIQRMTTSDDFITDGYDDITLVDQAFSRHNGTSYSGYNQDDYAALKARQTDKSLPSVTIQNRNGKDQYVYYASTDWWHWLFRNNLPSMEHSLDVSGGNEKVDYYVSGRYYQQKGMYSRNEDVFNNYNFRAKFNAHLTDWFTLSSNTQFAAQDYTYPGWGYNANYFNFSVHALAAYAPTNPDGTYSYRTYLNNYDIGNGIFADLQHGKTKGGTRNYDLQQTFGFDARLAKGLHLTGNYSYELTPYSDYQRRTMIPWSIYPGVVQYLGYDQLNDNSHLDQHHSLNLFATYETGFNLHHFKAIGGYNVELQRYKTNTGMRQNLLSEDLNQLDLGTGTQQAGGNAAEWALLGYFGRINYDYNDKYLLEVDGRYDGSSRFPADRRFGFFPSVSAGWRVSEEPFFKRVKQVVSSLKVRGSYGSLGNQAPGGATSTALLYPYVPVLSSSLSNWINNGVQVQTLSSPAPISPNFTWEKSATIDGGIDAAFLQDRLQASVDVYSRKTSDMLIPGKTVPAVFGATAPTQNAGDLVTKGWDLSLSWEDGGKIASKAFRYNFGVVLSDYTAKITKFDNPNKLLSNHYVGEQLGEIWGFGVDGFFKDDADIANYQVNQAYVNKQIQSSPGEWGKLHPGDMKFVDQPDPVTGKPDGIINQGQNTLANHGDLKRIGNKLPRYSFGVRMGFSWNNFDIAAMFQGIGKQNWYPGSEAGKFWGPYTRPYYSFIPKDFQSKIWTPEHPDSYFPLLRGYEALNSGGELYFANDKYLQNIAYVRLKNLTLGYNLPEGLVRRWKMQHLRVYATGSNLFTWTTLKTKYIDPEQVTPDAADQSGHEYPFFKSYTVGLNVTF</sequence>
<comment type="similarity">
    <text evidence="8 9">Belongs to the TonB-dependent receptor family.</text>
</comment>
<dbReference type="InterPro" id="IPR036942">
    <property type="entry name" value="Beta-barrel_TonB_sf"/>
</dbReference>
<proteinExistence type="inferred from homology"/>
<keyword evidence="14" id="KW-1185">Reference proteome</keyword>
<accession>A0A2T7BEP7</accession>
<evidence type="ECO:0000256" key="6">
    <source>
        <dbReference type="ARBA" id="ARBA00023136"/>
    </source>
</evidence>
<keyword evidence="6 8" id="KW-0472">Membrane</keyword>
<evidence type="ECO:0000256" key="1">
    <source>
        <dbReference type="ARBA" id="ARBA00004571"/>
    </source>
</evidence>
<evidence type="ECO:0000313" key="13">
    <source>
        <dbReference type="EMBL" id="PUZ24750.1"/>
    </source>
</evidence>
<feature type="domain" description="TonB-dependent receptor-like beta-barrel" evidence="11">
    <location>
        <begin position="436"/>
        <end position="1054"/>
    </location>
</feature>
<dbReference type="Pfam" id="PF07715">
    <property type="entry name" value="Plug"/>
    <property type="match status" value="1"/>
</dbReference>
<dbReference type="SUPFAM" id="SSF56935">
    <property type="entry name" value="Porins"/>
    <property type="match status" value="1"/>
</dbReference>
<reference evidence="13 14" key="1">
    <citation type="submission" date="2018-04" db="EMBL/GenBank/DDBJ databases">
        <title>Chitinophaga fuyangensis sp. nov., isolated from soil in a chemical factory.</title>
        <authorList>
            <person name="Chen K."/>
        </authorList>
    </citation>
    <scope>NUCLEOTIDE SEQUENCE [LARGE SCALE GENOMIC DNA]</scope>
    <source>
        <strain evidence="13 14">LY-1</strain>
    </source>
</reference>
<dbReference type="Pfam" id="PF00593">
    <property type="entry name" value="TonB_dep_Rec_b-barrel"/>
    <property type="match status" value="1"/>
</dbReference>
<dbReference type="NCBIfam" id="TIGR04056">
    <property type="entry name" value="OMP_RagA_SusC"/>
    <property type="match status" value="1"/>
</dbReference>
<feature type="signal peptide" evidence="10">
    <location>
        <begin position="1"/>
        <end position="26"/>
    </location>
</feature>
<dbReference type="SUPFAM" id="SSF49464">
    <property type="entry name" value="Carboxypeptidase regulatory domain-like"/>
    <property type="match status" value="1"/>
</dbReference>
<comment type="subcellular location">
    <subcellularLocation>
        <location evidence="1 8">Cell outer membrane</location>
        <topology evidence="1 8">Multi-pass membrane protein</topology>
    </subcellularLocation>
</comment>
<keyword evidence="10" id="KW-0732">Signal</keyword>
<dbReference type="InterPro" id="IPR039426">
    <property type="entry name" value="TonB-dep_rcpt-like"/>
</dbReference>
<dbReference type="InterPro" id="IPR000531">
    <property type="entry name" value="Beta-barrel_TonB"/>
</dbReference>
<dbReference type="InterPro" id="IPR023996">
    <property type="entry name" value="TonB-dep_OMP_SusC/RagA"/>
</dbReference>
<evidence type="ECO:0000256" key="5">
    <source>
        <dbReference type="ARBA" id="ARBA00023077"/>
    </source>
</evidence>
<name>A0A2T7BEP7_9BACT</name>